<dbReference type="RefSeq" id="WP_211913096.1">
    <property type="nucleotide sequence ID" value="NZ_CP036498.1"/>
</dbReference>
<feature type="compositionally biased region" description="Low complexity" evidence="1">
    <location>
        <begin position="51"/>
        <end position="67"/>
    </location>
</feature>
<sequence length="88" mass="9434">MKLAALDQVSVSSVKADSLRPGEEFHVSDTYGEELLTKHPDKFRKVDGSQPEPAAEIAPIAKSEPAPQNKAEDAPANKADHRKKGGKA</sequence>
<keyword evidence="3" id="KW-1185">Reference proteome</keyword>
<gene>
    <name evidence="2" type="ORF">RPMA_12420</name>
</gene>
<reference evidence="2 3" key="1">
    <citation type="submission" date="2019-02" db="EMBL/GenBank/DDBJ databases">
        <title>Emended description of the genus Rhodopseudomonas and description of Rhodopseudomonas albus sp. nov., a non-phototrophic, heavy-metal-tolerant bacterium isolated from garden soil.</title>
        <authorList>
            <person name="Bao Z."/>
            <person name="Cao W.W."/>
            <person name="Sato Y."/>
            <person name="Nishizawa T."/>
            <person name="Zhao J."/>
            <person name="Guo Y."/>
            <person name="Ohta H."/>
        </authorList>
    </citation>
    <scope>NUCLEOTIDE SEQUENCE [LARGE SCALE GENOMIC DNA]</scope>
    <source>
        <strain evidence="2 3">SK50-23</strain>
    </source>
</reference>
<accession>A0ABX8A967</accession>
<evidence type="ECO:0000256" key="1">
    <source>
        <dbReference type="SAM" id="MobiDB-lite"/>
    </source>
</evidence>
<proteinExistence type="predicted"/>
<name>A0ABX8A967_9BRAD</name>
<organism evidence="2 3">
    <name type="scientific">Tardiphaga alba</name>
    <dbReference type="NCBI Taxonomy" id="340268"/>
    <lineage>
        <taxon>Bacteria</taxon>
        <taxon>Pseudomonadati</taxon>
        <taxon>Pseudomonadota</taxon>
        <taxon>Alphaproteobacteria</taxon>
        <taxon>Hyphomicrobiales</taxon>
        <taxon>Nitrobacteraceae</taxon>
        <taxon>Tardiphaga</taxon>
    </lineage>
</organism>
<feature type="compositionally biased region" description="Basic and acidic residues" evidence="1">
    <location>
        <begin position="70"/>
        <end position="79"/>
    </location>
</feature>
<protein>
    <submittedName>
        <fullName evidence="2">Uncharacterized protein</fullName>
    </submittedName>
</protein>
<evidence type="ECO:0000313" key="2">
    <source>
        <dbReference type="EMBL" id="QUS39551.1"/>
    </source>
</evidence>
<dbReference type="EMBL" id="CP036498">
    <property type="protein sequence ID" value="QUS39551.1"/>
    <property type="molecule type" value="Genomic_DNA"/>
</dbReference>
<evidence type="ECO:0000313" key="3">
    <source>
        <dbReference type="Proteomes" id="UP000682843"/>
    </source>
</evidence>
<feature type="region of interest" description="Disordered" evidence="1">
    <location>
        <begin position="1"/>
        <end position="21"/>
    </location>
</feature>
<dbReference type="Proteomes" id="UP000682843">
    <property type="component" value="Chromosome"/>
</dbReference>
<feature type="region of interest" description="Disordered" evidence="1">
    <location>
        <begin position="43"/>
        <end position="88"/>
    </location>
</feature>